<reference evidence="1" key="1">
    <citation type="submission" date="2021-02" db="EMBL/GenBank/DDBJ databases">
        <authorList>
            <person name="Nowell W R."/>
        </authorList>
    </citation>
    <scope>NUCLEOTIDE SEQUENCE</scope>
    <source>
        <strain evidence="1">Ploen Becks lab</strain>
    </source>
</reference>
<dbReference type="EMBL" id="CAJNOC010000146">
    <property type="protein sequence ID" value="CAF0719268.1"/>
    <property type="molecule type" value="Genomic_DNA"/>
</dbReference>
<dbReference type="OrthoDB" id="5970946at2759"/>
<protein>
    <submittedName>
        <fullName evidence="1">Uncharacterized protein</fullName>
    </submittedName>
</protein>
<name>A0A813MET1_9BILA</name>
<sequence>MCRWGCLTTDTSYACKWCGTRFCLECRRGDFNGEMKVTKDATICRKCKQTGCIGPRVDYVPSKNNKKNAKSNKKASKK</sequence>
<dbReference type="Proteomes" id="UP000663879">
    <property type="component" value="Unassembled WGS sequence"/>
</dbReference>
<accession>A0A813MET1</accession>
<proteinExistence type="predicted"/>
<gene>
    <name evidence="1" type="ORF">OXX778_LOCUS2030</name>
</gene>
<organism evidence="1 2">
    <name type="scientific">Brachionus calyciflorus</name>
    <dbReference type="NCBI Taxonomy" id="104777"/>
    <lineage>
        <taxon>Eukaryota</taxon>
        <taxon>Metazoa</taxon>
        <taxon>Spiralia</taxon>
        <taxon>Gnathifera</taxon>
        <taxon>Rotifera</taxon>
        <taxon>Eurotatoria</taxon>
        <taxon>Monogononta</taxon>
        <taxon>Pseudotrocha</taxon>
        <taxon>Ploima</taxon>
        <taxon>Brachionidae</taxon>
        <taxon>Brachionus</taxon>
    </lineage>
</organism>
<dbReference type="AlphaFoldDB" id="A0A813MET1"/>
<evidence type="ECO:0000313" key="2">
    <source>
        <dbReference type="Proteomes" id="UP000663879"/>
    </source>
</evidence>
<keyword evidence="2" id="KW-1185">Reference proteome</keyword>
<comment type="caution">
    <text evidence="1">The sequence shown here is derived from an EMBL/GenBank/DDBJ whole genome shotgun (WGS) entry which is preliminary data.</text>
</comment>
<evidence type="ECO:0000313" key="1">
    <source>
        <dbReference type="EMBL" id="CAF0719268.1"/>
    </source>
</evidence>